<evidence type="ECO:0000313" key="2">
    <source>
        <dbReference type="Proteomes" id="UP001596112"/>
    </source>
</evidence>
<sequence>MAFSGDGPLLALAFGPDGDTLYASAAHRPLQRYDLAPARLAERGCARAGGGLTEQERRTYLPDLPYRETC</sequence>
<accession>A0ABW1BC48</accession>
<name>A0ABW1BC48_9ACTN</name>
<evidence type="ECO:0008006" key="3">
    <source>
        <dbReference type="Google" id="ProtNLM"/>
    </source>
</evidence>
<gene>
    <name evidence="1" type="ORF">ACFQGO_24710</name>
</gene>
<protein>
    <recommendedName>
        <fullName evidence="3">Anaphase-promoting complex subunit 4 WD40 domain-containing protein</fullName>
    </recommendedName>
</protein>
<dbReference type="RefSeq" id="WP_272172485.1">
    <property type="nucleotide sequence ID" value="NZ_JAQOSL010000055.1"/>
</dbReference>
<evidence type="ECO:0000313" key="1">
    <source>
        <dbReference type="EMBL" id="MFC5810660.1"/>
    </source>
</evidence>
<keyword evidence="2" id="KW-1185">Reference proteome</keyword>
<dbReference type="EMBL" id="JBHSNZ010000018">
    <property type="protein sequence ID" value="MFC5810660.1"/>
    <property type="molecule type" value="Genomic_DNA"/>
</dbReference>
<organism evidence="1 2">
    <name type="scientific">Streptomyces heilongjiangensis</name>
    <dbReference type="NCBI Taxonomy" id="945052"/>
    <lineage>
        <taxon>Bacteria</taxon>
        <taxon>Bacillati</taxon>
        <taxon>Actinomycetota</taxon>
        <taxon>Actinomycetes</taxon>
        <taxon>Kitasatosporales</taxon>
        <taxon>Streptomycetaceae</taxon>
        <taxon>Streptomyces</taxon>
    </lineage>
</organism>
<comment type="caution">
    <text evidence="1">The sequence shown here is derived from an EMBL/GenBank/DDBJ whole genome shotgun (WGS) entry which is preliminary data.</text>
</comment>
<reference evidence="2" key="1">
    <citation type="journal article" date="2019" name="Int. J. Syst. Evol. Microbiol.">
        <title>The Global Catalogue of Microorganisms (GCM) 10K type strain sequencing project: providing services to taxonomists for standard genome sequencing and annotation.</title>
        <authorList>
            <consortium name="The Broad Institute Genomics Platform"/>
            <consortium name="The Broad Institute Genome Sequencing Center for Infectious Disease"/>
            <person name="Wu L."/>
            <person name="Ma J."/>
        </authorList>
    </citation>
    <scope>NUCLEOTIDE SEQUENCE [LARGE SCALE GENOMIC DNA]</scope>
    <source>
        <strain evidence="2">JCM 9918</strain>
    </source>
</reference>
<dbReference type="Proteomes" id="UP001596112">
    <property type="component" value="Unassembled WGS sequence"/>
</dbReference>
<proteinExistence type="predicted"/>